<organism evidence="3 4">
    <name type="scientific">Compostimonas suwonensis</name>
    <dbReference type="NCBI Taxonomy" id="1048394"/>
    <lineage>
        <taxon>Bacteria</taxon>
        <taxon>Bacillati</taxon>
        <taxon>Actinomycetota</taxon>
        <taxon>Actinomycetes</taxon>
        <taxon>Micrococcales</taxon>
        <taxon>Microbacteriaceae</taxon>
        <taxon>Compostimonas</taxon>
    </lineage>
</organism>
<evidence type="ECO:0000256" key="2">
    <source>
        <dbReference type="SAM" id="Phobius"/>
    </source>
</evidence>
<evidence type="ECO:0000256" key="1">
    <source>
        <dbReference type="SAM" id="MobiDB-lite"/>
    </source>
</evidence>
<sequence>MRAVPRARKSAMASTTNRNDRPMVDCLAATGTDDFLPFMVIAAVLLAAGIIGLAIANKKARWSAFAVVPLLLGLTLVGTGAQPVQAADLTTCSSSPSPAASPVTTTTPAPAATPTPTPTPTCEPSIVFSDVPADTDGWGSSSETDASWSVDDSATVSELLAAALDPHPAAQVSVSILIAHDDDSEPVGAVVTFSTSDYTMEFSAEDEEGRVAVPTDLVFDTVDTRYPDTRWFLDSMLVAVPLSYDDGCDTAIATITVDGSFRAS</sequence>
<feature type="transmembrane region" description="Helical" evidence="2">
    <location>
        <begin position="62"/>
        <end position="81"/>
    </location>
</feature>
<evidence type="ECO:0000313" key="3">
    <source>
        <dbReference type="EMBL" id="PJJ63679.1"/>
    </source>
</evidence>
<feature type="transmembrane region" description="Helical" evidence="2">
    <location>
        <begin position="35"/>
        <end position="55"/>
    </location>
</feature>
<keyword evidence="2" id="KW-0812">Transmembrane</keyword>
<reference evidence="3 4" key="1">
    <citation type="submission" date="2017-11" db="EMBL/GenBank/DDBJ databases">
        <title>Genomic Encyclopedia of Archaeal and Bacterial Type Strains, Phase II (KMG-II): From Individual Species to Whole Genera.</title>
        <authorList>
            <person name="Goeker M."/>
        </authorList>
    </citation>
    <scope>NUCLEOTIDE SEQUENCE [LARGE SCALE GENOMIC DNA]</scope>
    <source>
        <strain evidence="3 4">DSM 25625</strain>
    </source>
</reference>
<gene>
    <name evidence="3" type="ORF">CLV54_1350</name>
</gene>
<keyword evidence="4" id="KW-1185">Reference proteome</keyword>
<evidence type="ECO:0000313" key="4">
    <source>
        <dbReference type="Proteomes" id="UP000230161"/>
    </source>
</evidence>
<dbReference type="AlphaFoldDB" id="A0A2M9C015"/>
<feature type="compositionally biased region" description="Low complexity" evidence="1">
    <location>
        <begin position="90"/>
        <end position="110"/>
    </location>
</feature>
<keyword evidence="2" id="KW-0472">Membrane</keyword>
<dbReference type="EMBL" id="PGFB01000002">
    <property type="protein sequence ID" value="PJJ63679.1"/>
    <property type="molecule type" value="Genomic_DNA"/>
</dbReference>
<protein>
    <submittedName>
        <fullName evidence="3">Uncharacterized protein</fullName>
    </submittedName>
</protein>
<dbReference type="Proteomes" id="UP000230161">
    <property type="component" value="Unassembled WGS sequence"/>
</dbReference>
<proteinExistence type="predicted"/>
<name>A0A2M9C015_9MICO</name>
<feature type="compositionally biased region" description="Pro residues" evidence="1">
    <location>
        <begin position="111"/>
        <end position="121"/>
    </location>
</feature>
<keyword evidence="2" id="KW-1133">Transmembrane helix</keyword>
<feature type="region of interest" description="Disordered" evidence="1">
    <location>
        <begin position="89"/>
        <end position="122"/>
    </location>
</feature>
<comment type="caution">
    <text evidence="3">The sequence shown here is derived from an EMBL/GenBank/DDBJ whole genome shotgun (WGS) entry which is preliminary data.</text>
</comment>
<accession>A0A2M9C015</accession>